<keyword evidence="1" id="KW-1133">Transmembrane helix</keyword>
<evidence type="ECO:0000313" key="3">
    <source>
        <dbReference type="Proteomes" id="UP000317909"/>
    </source>
</evidence>
<name>A0A517TSU2_9BACT</name>
<keyword evidence="1" id="KW-0472">Membrane</keyword>
<evidence type="ECO:0000313" key="2">
    <source>
        <dbReference type="EMBL" id="QDT71439.1"/>
    </source>
</evidence>
<keyword evidence="1" id="KW-0812">Transmembrane</keyword>
<gene>
    <name evidence="2" type="ORF">I41_05960</name>
</gene>
<keyword evidence="3" id="KW-1185">Reference proteome</keyword>
<dbReference type="Proteomes" id="UP000317909">
    <property type="component" value="Chromosome"/>
</dbReference>
<feature type="transmembrane region" description="Helical" evidence="1">
    <location>
        <begin position="57"/>
        <end position="77"/>
    </location>
</feature>
<dbReference type="EMBL" id="CP036339">
    <property type="protein sequence ID" value="QDT71439.1"/>
    <property type="molecule type" value="Genomic_DNA"/>
</dbReference>
<sequence>MTSQLKRHTSKYVKCVLVGLCAFAIGGLITIPFYALLHVAGCLGRNGSPWGNENKEFIFKMIYLLSTTLGVYLVFYLQKLLSKSS</sequence>
<organism evidence="2 3">
    <name type="scientific">Lacipirellula limnantheis</name>
    <dbReference type="NCBI Taxonomy" id="2528024"/>
    <lineage>
        <taxon>Bacteria</taxon>
        <taxon>Pseudomonadati</taxon>
        <taxon>Planctomycetota</taxon>
        <taxon>Planctomycetia</taxon>
        <taxon>Pirellulales</taxon>
        <taxon>Lacipirellulaceae</taxon>
        <taxon>Lacipirellula</taxon>
    </lineage>
</organism>
<dbReference type="AlphaFoldDB" id="A0A517TSU2"/>
<accession>A0A517TSU2</accession>
<protein>
    <submittedName>
        <fullName evidence="2">Uncharacterized protein</fullName>
    </submittedName>
</protein>
<proteinExistence type="predicted"/>
<reference evidence="2 3" key="1">
    <citation type="submission" date="2019-02" db="EMBL/GenBank/DDBJ databases">
        <title>Deep-cultivation of Planctomycetes and their phenomic and genomic characterization uncovers novel biology.</title>
        <authorList>
            <person name="Wiegand S."/>
            <person name="Jogler M."/>
            <person name="Boedeker C."/>
            <person name="Pinto D."/>
            <person name="Vollmers J."/>
            <person name="Rivas-Marin E."/>
            <person name="Kohn T."/>
            <person name="Peeters S.H."/>
            <person name="Heuer A."/>
            <person name="Rast P."/>
            <person name="Oberbeckmann S."/>
            <person name="Bunk B."/>
            <person name="Jeske O."/>
            <person name="Meyerdierks A."/>
            <person name="Storesund J.E."/>
            <person name="Kallscheuer N."/>
            <person name="Luecker S."/>
            <person name="Lage O.M."/>
            <person name="Pohl T."/>
            <person name="Merkel B.J."/>
            <person name="Hornburger P."/>
            <person name="Mueller R.-W."/>
            <person name="Bruemmer F."/>
            <person name="Labrenz M."/>
            <person name="Spormann A.M."/>
            <person name="Op den Camp H."/>
            <person name="Overmann J."/>
            <person name="Amann R."/>
            <person name="Jetten M.S.M."/>
            <person name="Mascher T."/>
            <person name="Medema M.H."/>
            <person name="Devos D.P."/>
            <person name="Kaster A.-K."/>
            <person name="Ovreas L."/>
            <person name="Rohde M."/>
            <person name="Galperin M.Y."/>
            <person name="Jogler C."/>
        </authorList>
    </citation>
    <scope>NUCLEOTIDE SEQUENCE [LARGE SCALE GENOMIC DNA]</scope>
    <source>
        <strain evidence="2 3">I41</strain>
    </source>
</reference>
<dbReference type="KEGG" id="llh:I41_05960"/>
<evidence type="ECO:0000256" key="1">
    <source>
        <dbReference type="SAM" id="Phobius"/>
    </source>
</evidence>
<feature type="transmembrane region" description="Helical" evidence="1">
    <location>
        <begin position="12"/>
        <end position="37"/>
    </location>
</feature>